<dbReference type="EMBL" id="JAAPAO010003286">
    <property type="protein sequence ID" value="KAF4646596.1"/>
    <property type="molecule type" value="Genomic_DNA"/>
</dbReference>
<feature type="non-terminal residue" evidence="2">
    <location>
        <position position="171"/>
    </location>
</feature>
<dbReference type="Proteomes" id="UP000591131">
    <property type="component" value="Unassembled WGS sequence"/>
</dbReference>
<dbReference type="AlphaFoldDB" id="A0A7J6KJ90"/>
<feature type="region of interest" description="Disordered" evidence="1">
    <location>
        <begin position="1"/>
        <end position="21"/>
    </location>
</feature>
<evidence type="ECO:0000256" key="1">
    <source>
        <dbReference type="SAM" id="MobiDB-lite"/>
    </source>
</evidence>
<feature type="non-terminal residue" evidence="2">
    <location>
        <position position="1"/>
    </location>
</feature>
<proteinExistence type="predicted"/>
<evidence type="ECO:0000313" key="3">
    <source>
        <dbReference type="Proteomes" id="UP000591131"/>
    </source>
</evidence>
<evidence type="ECO:0000313" key="2">
    <source>
        <dbReference type="EMBL" id="KAF4646596.1"/>
    </source>
</evidence>
<protein>
    <recommendedName>
        <fullName evidence="4">Retrotransposon gag domain-containing protein</fullName>
    </recommendedName>
</protein>
<keyword evidence="3" id="KW-1185">Reference proteome</keyword>
<dbReference type="OrthoDB" id="10512238at2759"/>
<organism evidence="2 3">
    <name type="scientific">Perkinsus chesapeaki</name>
    <name type="common">Clam parasite</name>
    <name type="synonym">Perkinsus andrewsi</name>
    <dbReference type="NCBI Taxonomy" id="330153"/>
    <lineage>
        <taxon>Eukaryota</taxon>
        <taxon>Sar</taxon>
        <taxon>Alveolata</taxon>
        <taxon>Perkinsozoa</taxon>
        <taxon>Perkinsea</taxon>
        <taxon>Perkinsida</taxon>
        <taxon>Perkinsidae</taxon>
        <taxon>Perkinsus</taxon>
    </lineage>
</organism>
<gene>
    <name evidence="2" type="ORF">FOL47_005925</name>
</gene>
<comment type="caution">
    <text evidence="2">The sequence shown here is derived from an EMBL/GenBank/DDBJ whole genome shotgun (WGS) entry which is preliminary data.</text>
</comment>
<sequence length="171" mass="19181">IPETVGRRGREEVRKDRSDDDNIETRIDVNNLPLVDGAPWSLDSKPNAGKMKVTYDCVKRRILTACGSYGLSGKKACFYAIKNFEGTERTFAQSALAGVPQGSEDSLAMFFEKMDGKYLNYWSEGRALSEFTKLKKNANEDPITYLNRLSEIAKTLPVSDGELRKQFLQGL</sequence>
<reference evidence="2 3" key="1">
    <citation type="submission" date="2020-04" db="EMBL/GenBank/DDBJ databases">
        <title>Perkinsus chesapeaki whole genome sequence.</title>
        <authorList>
            <person name="Bogema D.R."/>
        </authorList>
    </citation>
    <scope>NUCLEOTIDE SEQUENCE [LARGE SCALE GENOMIC DNA]</scope>
    <source>
        <strain evidence="2">ATCC PRA-425</strain>
    </source>
</reference>
<evidence type="ECO:0008006" key="4">
    <source>
        <dbReference type="Google" id="ProtNLM"/>
    </source>
</evidence>
<name>A0A7J6KJ90_PERCH</name>
<accession>A0A7J6KJ90</accession>